<gene>
    <name evidence="2" type="ORF">M7I_5544</name>
</gene>
<sequence>MSKEKERYRAEPDLWEAENGVQETETLKQSQAFNEHSDDDITVEDDIDVWEVRSKLHPAIDSNLRPRKFTITAGSDQKQISAISRLLKSGGHTSSRSITEHEQGSDIEEEYIVDEDTVNDVISPRQNGEKNKTSQTRRNDSGGGPDSDESYDRLLPMVDERYRTVGNVTWCIGKSYFWNPASKSYTKGGGGEKGFTDRKVALRQVIV</sequence>
<comment type="caution">
    <text evidence="2">The sequence shown here is derived from an EMBL/GenBank/DDBJ whole genome shotgun (WGS) entry which is preliminary data.</text>
</comment>
<protein>
    <submittedName>
        <fullName evidence="2">Uncharacterized protein</fullName>
    </submittedName>
</protein>
<feature type="region of interest" description="Disordered" evidence="1">
    <location>
        <begin position="88"/>
        <end position="152"/>
    </location>
</feature>
<evidence type="ECO:0000313" key="3">
    <source>
        <dbReference type="Proteomes" id="UP000005446"/>
    </source>
</evidence>
<reference evidence="2 3" key="1">
    <citation type="journal article" date="2012" name="Eukaryot. Cell">
        <title>Genome sequence of the fungus Glarea lozoyensis: the first genome sequence of a species from the Helotiaceae family.</title>
        <authorList>
            <person name="Youssar L."/>
            <person name="Gruening B.A."/>
            <person name="Erxleben A."/>
            <person name="Guenther S."/>
            <person name="Huettel W."/>
        </authorList>
    </citation>
    <scope>NUCLEOTIDE SEQUENCE [LARGE SCALE GENOMIC DNA]</scope>
    <source>
        <strain evidence="3">ATCC 74030 / MF5533</strain>
    </source>
</reference>
<accession>H0ES66</accession>
<proteinExistence type="predicted"/>
<feature type="compositionally biased region" description="Acidic residues" evidence="1">
    <location>
        <begin position="105"/>
        <end position="118"/>
    </location>
</feature>
<organism evidence="2 3">
    <name type="scientific">Glarea lozoyensis (strain ATCC 74030 / MF5533)</name>
    <dbReference type="NCBI Taxonomy" id="1104152"/>
    <lineage>
        <taxon>Eukaryota</taxon>
        <taxon>Fungi</taxon>
        <taxon>Dikarya</taxon>
        <taxon>Ascomycota</taxon>
        <taxon>Pezizomycotina</taxon>
        <taxon>Leotiomycetes</taxon>
        <taxon>Helotiales</taxon>
        <taxon>Helotiaceae</taxon>
        <taxon>Glarea</taxon>
    </lineage>
</organism>
<feature type="compositionally biased region" description="Basic and acidic residues" evidence="1">
    <location>
        <begin position="127"/>
        <end position="140"/>
    </location>
</feature>
<evidence type="ECO:0000313" key="2">
    <source>
        <dbReference type="EMBL" id="EHK98603.1"/>
    </source>
</evidence>
<dbReference type="Proteomes" id="UP000005446">
    <property type="component" value="Unassembled WGS sequence"/>
</dbReference>
<keyword evidence="3" id="KW-1185">Reference proteome</keyword>
<name>H0ES66_GLAL7</name>
<evidence type="ECO:0000256" key="1">
    <source>
        <dbReference type="SAM" id="MobiDB-lite"/>
    </source>
</evidence>
<dbReference type="AlphaFoldDB" id="H0ES66"/>
<dbReference type="HOGENOM" id="CLU_1326487_0_0_1"/>
<dbReference type="InParanoid" id="H0ES66"/>
<dbReference type="EMBL" id="AGUE01000141">
    <property type="protein sequence ID" value="EHK98603.1"/>
    <property type="molecule type" value="Genomic_DNA"/>
</dbReference>
<dbReference type="OrthoDB" id="10474972at2759"/>